<reference evidence="3" key="1">
    <citation type="submission" date="2025-08" db="UniProtKB">
        <authorList>
            <consortium name="RefSeq"/>
        </authorList>
    </citation>
    <scope>IDENTIFICATION</scope>
    <source>
        <tissue evidence="3">Kidney</tissue>
    </source>
</reference>
<evidence type="ECO:0000259" key="1">
    <source>
        <dbReference type="PROSITE" id="PS50222"/>
    </source>
</evidence>
<dbReference type="CTD" id="285588"/>
<keyword evidence="2" id="KW-1185">Reference proteome</keyword>
<dbReference type="Proteomes" id="UP000515202">
    <property type="component" value="Unplaced"/>
</dbReference>
<protein>
    <submittedName>
        <fullName evidence="3">EF-hand calcium-binding domain-containing protein 9 isoform X3</fullName>
    </submittedName>
</protein>
<sequence length="195" mass="23282">MEGIVARPEIIIITIPRSQAPNTTTIYVAPSYLALWNCLRIIHVLSPTITDVLFYHFLHHVTNLNRRQIMIVFNMLDWNAMGEIAFDQFYMLVCILLAQQNHLEEQFIFRHSRPVFELLDLDGEMKIGPENFHMYNFLFNIKKQELRELYSDFDVTGDCRLNYKEFKLFTIFTMDKYQEMKKAEKEKEKEREDSA</sequence>
<dbReference type="GO" id="GO:0005509">
    <property type="term" value="F:calcium ion binding"/>
    <property type="evidence" value="ECO:0007669"/>
    <property type="project" value="InterPro"/>
</dbReference>
<dbReference type="GO" id="GO:0005737">
    <property type="term" value="C:cytoplasm"/>
    <property type="evidence" value="ECO:0007669"/>
    <property type="project" value="TreeGrafter"/>
</dbReference>
<dbReference type="GO" id="GO:0061891">
    <property type="term" value="F:calcium ion sensor activity"/>
    <property type="evidence" value="ECO:0007669"/>
    <property type="project" value="TreeGrafter"/>
</dbReference>
<dbReference type="AlphaFoldDB" id="A0A6P6CZI1"/>
<dbReference type="SUPFAM" id="SSF47473">
    <property type="entry name" value="EF-hand"/>
    <property type="match status" value="1"/>
</dbReference>
<gene>
    <name evidence="3" type="primary">EFCAB9</name>
</gene>
<dbReference type="InterPro" id="IPR002048">
    <property type="entry name" value="EF_hand_dom"/>
</dbReference>
<evidence type="ECO:0000313" key="2">
    <source>
        <dbReference type="Proteomes" id="UP000515202"/>
    </source>
</evidence>
<dbReference type="RefSeq" id="XP_023392929.1">
    <property type="nucleotide sequence ID" value="XM_023537161.1"/>
</dbReference>
<feature type="domain" description="EF-hand" evidence="1">
    <location>
        <begin position="141"/>
        <end position="176"/>
    </location>
</feature>
<organism evidence="2 3">
    <name type="scientific">Pteropus vampyrus</name>
    <name type="common">Large flying fox</name>
    <dbReference type="NCBI Taxonomy" id="132908"/>
    <lineage>
        <taxon>Eukaryota</taxon>
        <taxon>Metazoa</taxon>
        <taxon>Chordata</taxon>
        <taxon>Craniata</taxon>
        <taxon>Vertebrata</taxon>
        <taxon>Euteleostomi</taxon>
        <taxon>Mammalia</taxon>
        <taxon>Eutheria</taxon>
        <taxon>Laurasiatheria</taxon>
        <taxon>Chiroptera</taxon>
        <taxon>Yinpterochiroptera</taxon>
        <taxon>Pteropodoidea</taxon>
        <taxon>Pteropodidae</taxon>
        <taxon>Pteropodinae</taxon>
        <taxon>Pteropus</taxon>
    </lineage>
</organism>
<dbReference type="Gene3D" id="1.10.238.10">
    <property type="entry name" value="EF-hand"/>
    <property type="match status" value="1"/>
</dbReference>
<dbReference type="GO" id="GO:0097228">
    <property type="term" value="C:sperm principal piece"/>
    <property type="evidence" value="ECO:0007669"/>
    <property type="project" value="TreeGrafter"/>
</dbReference>
<name>A0A6P6CZI1_PTEVA</name>
<dbReference type="GeneID" id="105299299"/>
<dbReference type="GO" id="GO:0030317">
    <property type="term" value="P:flagellated sperm motility"/>
    <property type="evidence" value="ECO:0007669"/>
    <property type="project" value="TreeGrafter"/>
</dbReference>
<dbReference type="PANTHER" id="PTHR47065:SF1">
    <property type="entry name" value="EF-HAND CALCIUM-BINDING DOMAIN-CONTAINING PROTEIN 9"/>
    <property type="match status" value="1"/>
</dbReference>
<dbReference type="PROSITE" id="PS50222">
    <property type="entry name" value="EF_HAND_2"/>
    <property type="match status" value="1"/>
</dbReference>
<evidence type="ECO:0000313" key="3">
    <source>
        <dbReference type="RefSeq" id="XP_023392929.1"/>
    </source>
</evidence>
<dbReference type="InterPro" id="IPR011992">
    <property type="entry name" value="EF-hand-dom_pair"/>
</dbReference>
<proteinExistence type="predicted"/>
<dbReference type="InterPro" id="IPR042798">
    <property type="entry name" value="EFCAB9"/>
</dbReference>
<dbReference type="GO" id="GO:0048240">
    <property type="term" value="P:sperm capacitation"/>
    <property type="evidence" value="ECO:0007669"/>
    <property type="project" value="TreeGrafter"/>
</dbReference>
<dbReference type="PANTHER" id="PTHR47065">
    <property type="entry name" value="EF-HAND CALCIUM-BINDING DOMAIN-CONTAINING PROTEIN 9"/>
    <property type="match status" value="1"/>
</dbReference>
<accession>A0A6P6CZI1</accession>